<dbReference type="EMBL" id="CP031037">
    <property type="protein sequence ID" value="QDZ20617.1"/>
    <property type="molecule type" value="Genomic_DNA"/>
</dbReference>
<dbReference type="InterPro" id="IPR014710">
    <property type="entry name" value="RmlC-like_jellyroll"/>
</dbReference>
<comment type="catalytic activity">
    <reaction evidence="10">
        <text>L-threonyl-[protein] + ATP = O-phospho-L-threonyl-[protein] + ADP + H(+)</text>
        <dbReference type="Rhea" id="RHEA:46608"/>
        <dbReference type="Rhea" id="RHEA-COMP:11060"/>
        <dbReference type="Rhea" id="RHEA-COMP:11605"/>
        <dbReference type="ChEBI" id="CHEBI:15378"/>
        <dbReference type="ChEBI" id="CHEBI:30013"/>
        <dbReference type="ChEBI" id="CHEBI:30616"/>
        <dbReference type="ChEBI" id="CHEBI:61977"/>
        <dbReference type="ChEBI" id="CHEBI:456216"/>
        <dbReference type="EC" id="2.7.11.12"/>
    </reaction>
</comment>
<evidence type="ECO:0000259" key="15">
    <source>
        <dbReference type="PROSITE" id="PS50042"/>
    </source>
</evidence>
<evidence type="ECO:0000256" key="1">
    <source>
        <dbReference type="ARBA" id="ARBA00006352"/>
    </source>
</evidence>
<evidence type="ECO:0000256" key="13">
    <source>
        <dbReference type="SAM" id="MobiDB-lite"/>
    </source>
</evidence>
<dbReference type="Proteomes" id="UP000316726">
    <property type="component" value="Chromosome 4"/>
</dbReference>
<organism evidence="17 18">
    <name type="scientific">Chloropicon primus</name>
    <dbReference type="NCBI Taxonomy" id="1764295"/>
    <lineage>
        <taxon>Eukaryota</taxon>
        <taxon>Viridiplantae</taxon>
        <taxon>Chlorophyta</taxon>
        <taxon>Chloropicophyceae</taxon>
        <taxon>Chloropicales</taxon>
        <taxon>Chloropicaceae</taxon>
        <taxon>Chloropicon</taxon>
    </lineage>
</organism>
<dbReference type="PRINTS" id="PR00103">
    <property type="entry name" value="CAMPKINASE"/>
</dbReference>
<gene>
    <name evidence="17" type="ORF">A3770_04p31350</name>
</gene>
<dbReference type="GO" id="GO:0005952">
    <property type="term" value="C:cAMP-dependent protein kinase complex"/>
    <property type="evidence" value="ECO:0007669"/>
    <property type="project" value="TreeGrafter"/>
</dbReference>
<evidence type="ECO:0000256" key="12">
    <source>
        <dbReference type="PROSITE-ProRule" id="PRU10141"/>
    </source>
</evidence>
<dbReference type="PROSITE" id="PS51285">
    <property type="entry name" value="AGC_KINASE_CTER"/>
    <property type="match status" value="1"/>
</dbReference>
<dbReference type="InterPro" id="IPR045270">
    <property type="entry name" value="STKc_AGC"/>
</dbReference>
<dbReference type="Gene3D" id="3.30.200.20">
    <property type="entry name" value="Phosphorylase Kinase, domain 1"/>
    <property type="match status" value="1"/>
</dbReference>
<dbReference type="CDD" id="cd00038">
    <property type="entry name" value="CAP_ED"/>
    <property type="match status" value="4"/>
</dbReference>
<dbReference type="PROSITE" id="PS50011">
    <property type="entry name" value="PROTEIN_KINASE_DOM"/>
    <property type="match status" value="1"/>
</dbReference>
<dbReference type="EC" id="2.7.11.12" evidence="2"/>
<evidence type="ECO:0000259" key="14">
    <source>
        <dbReference type="PROSITE" id="PS50011"/>
    </source>
</evidence>
<feature type="domain" description="Cyclic nucleotide-binding" evidence="15">
    <location>
        <begin position="816"/>
        <end position="918"/>
    </location>
</feature>
<name>A0A5B8MJL6_9CHLO</name>
<evidence type="ECO:0000256" key="2">
    <source>
        <dbReference type="ARBA" id="ARBA00012428"/>
    </source>
</evidence>
<evidence type="ECO:0000256" key="4">
    <source>
        <dbReference type="ARBA" id="ARBA00022535"/>
    </source>
</evidence>
<dbReference type="GO" id="GO:0005524">
    <property type="term" value="F:ATP binding"/>
    <property type="evidence" value="ECO:0007669"/>
    <property type="project" value="UniProtKB-UniRule"/>
</dbReference>
<feature type="domain" description="Cyclic nucleotide-binding" evidence="15">
    <location>
        <begin position="560"/>
        <end position="675"/>
    </location>
</feature>
<dbReference type="Gene3D" id="2.60.120.10">
    <property type="entry name" value="Jelly Rolls"/>
    <property type="match status" value="4"/>
</dbReference>
<feature type="region of interest" description="Disordered" evidence="13">
    <location>
        <begin position="501"/>
        <end position="531"/>
    </location>
</feature>
<evidence type="ECO:0000256" key="8">
    <source>
        <dbReference type="ARBA" id="ARBA00022840"/>
    </source>
</evidence>
<dbReference type="InterPro" id="IPR018490">
    <property type="entry name" value="cNMP-bd_dom_sf"/>
</dbReference>
<feature type="domain" description="AGC-kinase C-terminal" evidence="16">
    <location>
        <begin position="1334"/>
        <end position="1387"/>
    </location>
</feature>
<evidence type="ECO:0000256" key="10">
    <source>
        <dbReference type="ARBA" id="ARBA00047298"/>
    </source>
</evidence>
<dbReference type="GO" id="GO:0046872">
    <property type="term" value="F:metal ion binding"/>
    <property type="evidence" value="ECO:0007669"/>
    <property type="project" value="UniProtKB-KW"/>
</dbReference>
<comment type="similarity">
    <text evidence="1">Belongs to the protein kinase superfamily. AGC Ser/Thr protein kinase family. cGMP subfamily.</text>
</comment>
<dbReference type="GO" id="GO:0004691">
    <property type="term" value="F:cAMP-dependent protein kinase activity"/>
    <property type="evidence" value="ECO:0007669"/>
    <property type="project" value="TreeGrafter"/>
</dbReference>
<feature type="domain" description="Protein kinase" evidence="14">
    <location>
        <begin position="1072"/>
        <end position="1330"/>
    </location>
</feature>
<keyword evidence="18" id="KW-1185">Reference proteome</keyword>
<dbReference type="STRING" id="1764295.A0A5B8MJL6"/>
<dbReference type="InterPro" id="IPR000595">
    <property type="entry name" value="cNMP-bd_dom"/>
</dbReference>
<dbReference type="SMART" id="SM00220">
    <property type="entry name" value="S_TKc"/>
    <property type="match status" value="1"/>
</dbReference>
<dbReference type="Pfam" id="PF00069">
    <property type="entry name" value="Pkinase"/>
    <property type="match status" value="1"/>
</dbReference>
<dbReference type="Pfam" id="PF00027">
    <property type="entry name" value="cNMP_binding"/>
    <property type="match status" value="3"/>
</dbReference>
<feature type="domain" description="Cyclic nucleotide-binding" evidence="15">
    <location>
        <begin position="939"/>
        <end position="1061"/>
    </location>
</feature>
<dbReference type="OrthoDB" id="354826at2759"/>
<comment type="catalytic activity">
    <reaction evidence="11">
        <text>L-seryl-[protein] + ATP = O-phospho-L-seryl-[protein] + ADP + H(+)</text>
        <dbReference type="Rhea" id="RHEA:17989"/>
        <dbReference type="Rhea" id="RHEA-COMP:9863"/>
        <dbReference type="Rhea" id="RHEA-COMP:11604"/>
        <dbReference type="ChEBI" id="CHEBI:15378"/>
        <dbReference type="ChEBI" id="CHEBI:29999"/>
        <dbReference type="ChEBI" id="CHEBI:30616"/>
        <dbReference type="ChEBI" id="CHEBI:83421"/>
        <dbReference type="ChEBI" id="CHEBI:456216"/>
        <dbReference type="EC" id="2.7.11.12"/>
    </reaction>
</comment>
<dbReference type="InterPro" id="IPR017441">
    <property type="entry name" value="Protein_kinase_ATP_BS"/>
</dbReference>
<dbReference type="GO" id="GO:0004692">
    <property type="term" value="F:cGMP-dependent protein kinase activity"/>
    <property type="evidence" value="ECO:0007669"/>
    <property type="project" value="UniProtKB-EC"/>
</dbReference>
<feature type="compositionally biased region" description="Basic and acidic residues" evidence="13">
    <location>
        <begin position="110"/>
        <end position="131"/>
    </location>
</feature>
<keyword evidence="5" id="KW-0808">Transferase</keyword>
<dbReference type="GO" id="GO:0030553">
    <property type="term" value="F:cGMP binding"/>
    <property type="evidence" value="ECO:0007669"/>
    <property type="project" value="UniProtKB-KW"/>
</dbReference>
<dbReference type="PROSITE" id="PS00107">
    <property type="entry name" value="PROTEIN_KINASE_ATP"/>
    <property type="match status" value="1"/>
</dbReference>
<dbReference type="Gene3D" id="1.10.510.10">
    <property type="entry name" value="Transferase(Phosphotransferase) domain 1"/>
    <property type="match status" value="1"/>
</dbReference>
<feature type="domain" description="Cyclic nucleotide-binding" evidence="15">
    <location>
        <begin position="685"/>
        <end position="794"/>
    </location>
</feature>
<evidence type="ECO:0000256" key="11">
    <source>
        <dbReference type="ARBA" id="ARBA00047462"/>
    </source>
</evidence>
<dbReference type="SUPFAM" id="SSF51206">
    <property type="entry name" value="cAMP-binding domain-like"/>
    <property type="match status" value="4"/>
</dbReference>
<feature type="binding site" evidence="12">
    <location>
        <position position="1111"/>
    </location>
    <ligand>
        <name>ATP</name>
        <dbReference type="ChEBI" id="CHEBI:30616"/>
    </ligand>
</feature>
<dbReference type="CDD" id="cd05123">
    <property type="entry name" value="STKc_AGC"/>
    <property type="match status" value="1"/>
</dbReference>
<evidence type="ECO:0000256" key="9">
    <source>
        <dbReference type="ARBA" id="ARBA00022992"/>
    </source>
</evidence>
<evidence type="ECO:0000256" key="3">
    <source>
        <dbReference type="ARBA" id="ARBA00022527"/>
    </source>
</evidence>
<evidence type="ECO:0000313" key="17">
    <source>
        <dbReference type="EMBL" id="QDZ20617.1"/>
    </source>
</evidence>
<evidence type="ECO:0000256" key="6">
    <source>
        <dbReference type="ARBA" id="ARBA00022741"/>
    </source>
</evidence>
<dbReference type="SUPFAM" id="SSF56112">
    <property type="entry name" value="Protein kinase-like (PK-like)"/>
    <property type="match status" value="1"/>
</dbReference>
<evidence type="ECO:0000256" key="5">
    <source>
        <dbReference type="ARBA" id="ARBA00022679"/>
    </source>
</evidence>
<dbReference type="InterPro" id="IPR011009">
    <property type="entry name" value="Kinase-like_dom_sf"/>
</dbReference>
<dbReference type="SMART" id="SM00100">
    <property type="entry name" value="cNMP"/>
    <property type="match status" value="4"/>
</dbReference>
<accession>A0A5B8MJL6</accession>
<keyword evidence="8 12" id="KW-0067">ATP-binding</keyword>
<dbReference type="PANTHER" id="PTHR24353">
    <property type="entry name" value="CYCLIC NUCLEOTIDE-DEPENDENT PROTEIN KINASE"/>
    <property type="match status" value="1"/>
</dbReference>
<dbReference type="InterPro" id="IPR008271">
    <property type="entry name" value="Ser/Thr_kinase_AS"/>
</dbReference>
<dbReference type="FunFam" id="3.30.200.20:FF:000042">
    <property type="entry name" value="Aurora kinase A"/>
    <property type="match status" value="1"/>
</dbReference>
<keyword evidence="7 17" id="KW-0418">Kinase</keyword>
<keyword evidence="9" id="KW-0142">cGMP-binding</keyword>
<dbReference type="FunFam" id="1.10.510.10:FF:000210">
    <property type="entry name" value="Non-specific serine/threonine protein kinase"/>
    <property type="match status" value="1"/>
</dbReference>
<evidence type="ECO:0000256" key="7">
    <source>
        <dbReference type="ARBA" id="ARBA00022777"/>
    </source>
</evidence>
<reference evidence="17 18" key="1">
    <citation type="submission" date="2018-07" db="EMBL/GenBank/DDBJ databases">
        <title>The complete nuclear genome of the prasinophyte Chloropicon primus (CCMP1205).</title>
        <authorList>
            <person name="Pombert J.-F."/>
            <person name="Otis C."/>
            <person name="Turmel M."/>
            <person name="Lemieux C."/>
        </authorList>
    </citation>
    <scope>NUCLEOTIDE SEQUENCE [LARGE SCALE GENOMIC DNA]</scope>
    <source>
        <strain evidence="17 18">CCMP1205</strain>
    </source>
</reference>
<feature type="region of interest" description="Disordered" evidence="13">
    <location>
        <begin position="110"/>
        <end position="134"/>
    </location>
</feature>
<dbReference type="PROSITE" id="PS00888">
    <property type="entry name" value="CNMP_BINDING_1"/>
    <property type="match status" value="1"/>
</dbReference>
<keyword evidence="3" id="KW-0723">Serine/threonine-protein kinase</keyword>
<proteinExistence type="inferred from homology"/>
<dbReference type="PANTHER" id="PTHR24353:SF143">
    <property type="entry name" value="PROTEIN KINASE DOMAIN-CONTAINING PROTEIN"/>
    <property type="match status" value="1"/>
</dbReference>
<keyword evidence="6 12" id="KW-0547">Nucleotide-binding</keyword>
<dbReference type="InterPro" id="IPR000961">
    <property type="entry name" value="AGC-kinase_C"/>
</dbReference>
<evidence type="ECO:0000313" key="18">
    <source>
        <dbReference type="Proteomes" id="UP000316726"/>
    </source>
</evidence>
<dbReference type="InterPro" id="IPR018488">
    <property type="entry name" value="cNMP-bd_CS"/>
</dbReference>
<dbReference type="PROSITE" id="PS00108">
    <property type="entry name" value="PROTEIN_KINASE_ST"/>
    <property type="match status" value="1"/>
</dbReference>
<evidence type="ECO:0000259" key="16">
    <source>
        <dbReference type="PROSITE" id="PS51285"/>
    </source>
</evidence>
<protein>
    <recommendedName>
        <fullName evidence="2">cGMP-dependent protein kinase</fullName>
        <ecNumber evidence="2">2.7.11.12</ecNumber>
    </recommendedName>
</protein>
<dbReference type="InterPro" id="IPR000719">
    <property type="entry name" value="Prot_kinase_dom"/>
</dbReference>
<sequence length="1387" mass="156578">MAMEDAVQQELGGLVEKQVEESSFSTSETPEQKVNYILTGETTVEPDPHKVLKFTHKHLIKGYVRQKGLGTLYRAILRIAVKPALCSLWLKELEAILQEEKDLALEELKEQLTSESGRDTSKLRQRGATEHELEEAGLPAAKLDVVRYAKEAEAASDLAEKIATLRLKKDDARSDHILKALDDLDKLKGKLHGLVKETTGLHDLTSQILSSVGEATKYAREMRTALDESANEKQQQLEHFQLLLPTPEPQNRNSGQALMPDNRRLSYAGRASFANRQSFSARGMAAGGDGRKMSSVGMERKLSAVGQSFMRTESFTGAAAGNMSMSRLFPATPVKDEYQIGRMLLRAGITLHKMCRAKPSRTPKSYVFRYEDDLLKWNTKNGASPVIVLEAVSGLPTWLDQDKLLKMPWIKKRFKGMNDVLLHSVKLTVGHSLVGTDKFEMLLFSDSTDIAKNVLAGFEDINGPSGKLDEVQESNTSERSAIENQPSFTIKSRSRAKTLVNQSDSFDPDLSSSKKKKRKSQSVDQADSLPQLVKTGQRQRIAKNAEDREFLLSVLKKNKIFINAEDSTLEEIIQIMRKVTVTDGMEMAIQGTFATNFYIIQEGRLEAYDEYMDNVMTHSSRLKAVYGHGDSFGGTSLIFKCPFLYSIVARTDCVLWALDQETFSRALNNNQEIQKTIETLVEVPIFNALDDGLFSDTVLKFEIKKYKPEEVIVGDDEPATHFYVLMEGQIDIKSNWYGVTKEGINERLSKSMSLPGQCFGDFEICFNQKHNQTYLAGPNGATLLTLKLEYFENISKFLLQASDVTLRVNVLYTLPIFASLTEEQVKDVAESFDYEEFSEGSTIIKKGEKGNKFYFLKKGKISVLDMIDGELKMVNQIRGHGSFGELALLNDDPRNAFVVAETDVELYSLKRDDFRKLVNLANDSTAREKVMKILFSIESLSRLSKSDVAVLAETMECKKVTEGQKLVTTGTVNDKLYIISKGELVLTKKRETANQQATERVRLLPGNFFGEKALLKTEESTFDVTAARLSEVFVLSREIVEKACGSLEEIKQKDKQKTEEEEKLANMGTDDFVDQGIIGRGAFGMVKLVMAKNSKKYYAMKSLIKHNIVKKKHQKHLVQEIKMLENLDHEMIIMLRKKWQDERYIYLLTDVCSGGDLYQEIRRSQGFSEEVCKFYIACLISMFSHLRAKNIVYRDLKPENVLLDDFGYLKLIDFGLAKELKEGKKASTICGTPEYVAPEILLNEGYGPSVDIWSIGILLYEMITTKTPFASKTSKTVLSNILQKKIHYTDRKFADISAECKDFIEGCLKKEKNLRLGARSVEELRSHAWFKSYSNANWNAIDRKVYPAPYVPSKKPSEMQILEPDVAEKDLPPPENDYELDTIFESY</sequence>
<keyword evidence="4" id="KW-0140">cGMP</keyword>
<dbReference type="PROSITE" id="PS50042">
    <property type="entry name" value="CNMP_BINDING_3"/>
    <property type="match status" value="4"/>
</dbReference>